<comment type="caution">
    <text evidence="1">The sequence shown here is derived from an EMBL/GenBank/DDBJ whole genome shotgun (WGS) entry which is preliminary data.</text>
</comment>
<organism evidence="1 2">
    <name type="scientific">Metabacillus fastidiosus</name>
    <dbReference type="NCBI Taxonomy" id="1458"/>
    <lineage>
        <taxon>Bacteria</taxon>
        <taxon>Bacillati</taxon>
        <taxon>Bacillota</taxon>
        <taxon>Bacilli</taxon>
        <taxon>Bacillales</taxon>
        <taxon>Bacillaceae</taxon>
        <taxon>Metabacillus</taxon>
    </lineage>
</organism>
<evidence type="ECO:0000313" key="2">
    <source>
        <dbReference type="Proteomes" id="UP001342826"/>
    </source>
</evidence>
<sequence>MRDGDTKYKILNDLAENLGENPNAKGTIKLFTEKDTCGSCNEIIKQFDEKYPNASVEVIRNNGVPIEPKTSK</sequence>
<keyword evidence="2" id="KW-1185">Reference proteome</keyword>
<dbReference type="Proteomes" id="UP001342826">
    <property type="component" value="Unassembled WGS sequence"/>
</dbReference>
<name>A0ABU6P0N0_9BACI</name>
<dbReference type="InterPro" id="IPR032721">
    <property type="entry name" value="Toxin-deaminase"/>
</dbReference>
<accession>A0ABU6P0N0</accession>
<reference evidence="1 2" key="1">
    <citation type="submission" date="2023-03" db="EMBL/GenBank/DDBJ databases">
        <title>Bacillus Genome Sequencing.</title>
        <authorList>
            <person name="Dunlap C."/>
        </authorList>
    </citation>
    <scope>NUCLEOTIDE SEQUENCE [LARGE SCALE GENOMIC DNA]</scope>
    <source>
        <strain evidence="1 2">NRS-1717</strain>
    </source>
</reference>
<gene>
    <name evidence="1" type="ORF">P9271_16245</name>
</gene>
<dbReference type="EMBL" id="JARTFS010000013">
    <property type="protein sequence ID" value="MED4402856.1"/>
    <property type="molecule type" value="Genomic_DNA"/>
</dbReference>
<protein>
    <submittedName>
        <fullName evidence="1">Deaminase domain-containing protein</fullName>
    </submittedName>
</protein>
<evidence type="ECO:0000313" key="1">
    <source>
        <dbReference type="EMBL" id="MED4402856.1"/>
    </source>
</evidence>
<proteinExistence type="predicted"/>
<dbReference type="Pfam" id="PF14424">
    <property type="entry name" value="Toxin-deaminase"/>
    <property type="match status" value="1"/>
</dbReference>